<keyword evidence="3 7" id="KW-1133">Transmembrane helix</keyword>
<dbReference type="PANTHER" id="PTHR33048">
    <property type="entry name" value="PTH11-LIKE INTEGRAL MEMBRANE PROTEIN (AFU_ORTHOLOGUE AFUA_5G11245)"/>
    <property type="match status" value="1"/>
</dbReference>
<dbReference type="InterPro" id="IPR049326">
    <property type="entry name" value="Rhodopsin_dom_fungi"/>
</dbReference>
<comment type="subcellular location">
    <subcellularLocation>
        <location evidence="1">Membrane</location>
        <topology evidence="1">Multi-pass membrane protein</topology>
    </subcellularLocation>
</comment>
<evidence type="ECO:0000313" key="10">
    <source>
        <dbReference type="Proteomes" id="UP000554235"/>
    </source>
</evidence>
<dbReference type="AlphaFoldDB" id="A0A8H4LMJ8"/>
<feature type="transmembrane region" description="Helical" evidence="7">
    <location>
        <begin position="175"/>
        <end position="197"/>
    </location>
</feature>
<name>A0A8H4LMJ8_9HYPO</name>
<reference evidence="9 10" key="1">
    <citation type="submission" date="2020-01" db="EMBL/GenBank/DDBJ databases">
        <title>Identification and distribution of gene clusters putatively required for synthesis of sphingolipid metabolism inhibitors in phylogenetically diverse species of the filamentous fungus Fusarium.</title>
        <authorList>
            <person name="Kim H.-S."/>
            <person name="Busman M."/>
            <person name="Brown D.W."/>
            <person name="Divon H."/>
            <person name="Uhlig S."/>
            <person name="Proctor R.H."/>
        </authorList>
    </citation>
    <scope>NUCLEOTIDE SEQUENCE [LARGE SCALE GENOMIC DNA]</scope>
    <source>
        <strain evidence="9 10">NRRL 20459</strain>
    </source>
</reference>
<dbReference type="GO" id="GO:0016020">
    <property type="term" value="C:membrane"/>
    <property type="evidence" value="ECO:0007669"/>
    <property type="project" value="UniProtKB-SubCell"/>
</dbReference>
<proteinExistence type="inferred from homology"/>
<feature type="domain" description="Rhodopsin" evidence="8">
    <location>
        <begin position="34"/>
        <end position="279"/>
    </location>
</feature>
<evidence type="ECO:0000256" key="6">
    <source>
        <dbReference type="SAM" id="MobiDB-lite"/>
    </source>
</evidence>
<evidence type="ECO:0000256" key="2">
    <source>
        <dbReference type="ARBA" id="ARBA00022692"/>
    </source>
</evidence>
<feature type="transmembrane region" description="Helical" evidence="7">
    <location>
        <begin position="127"/>
        <end position="152"/>
    </location>
</feature>
<evidence type="ECO:0000256" key="3">
    <source>
        <dbReference type="ARBA" id="ARBA00022989"/>
    </source>
</evidence>
<dbReference type="OrthoDB" id="5421689at2759"/>
<evidence type="ECO:0000256" key="4">
    <source>
        <dbReference type="ARBA" id="ARBA00023136"/>
    </source>
</evidence>
<dbReference type="InterPro" id="IPR052337">
    <property type="entry name" value="SAT4-like"/>
</dbReference>
<dbReference type="EMBL" id="JAADYS010000203">
    <property type="protein sequence ID" value="KAF4471471.1"/>
    <property type="molecule type" value="Genomic_DNA"/>
</dbReference>
<comment type="similarity">
    <text evidence="5">Belongs to the SAT4 family.</text>
</comment>
<dbReference type="Proteomes" id="UP000554235">
    <property type="component" value="Unassembled WGS sequence"/>
</dbReference>
<feature type="transmembrane region" description="Helical" evidence="7">
    <location>
        <begin position="12"/>
        <end position="33"/>
    </location>
</feature>
<organism evidence="9 10">
    <name type="scientific">Fusarium albosuccineum</name>
    <dbReference type="NCBI Taxonomy" id="1237068"/>
    <lineage>
        <taxon>Eukaryota</taxon>
        <taxon>Fungi</taxon>
        <taxon>Dikarya</taxon>
        <taxon>Ascomycota</taxon>
        <taxon>Pezizomycotina</taxon>
        <taxon>Sordariomycetes</taxon>
        <taxon>Hypocreomycetidae</taxon>
        <taxon>Hypocreales</taxon>
        <taxon>Nectriaceae</taxon>
        <taxon>Fusarium</taxon>
        <taxon>Fusarium decemcellulare species complex</taxon>
    </lineage>
</organism>
<gene>
    <name evidence="9" type="ORF">FALBO_1613</name>
</gene>
<evidence type="ECO:0000256" key="5">
    <source>
        <dbReference type="ARBA" id="ARBA00038359"/>
    </source>
</evidence>
<dbReference type="PANTHER" id="PTHR33048:SF163">
    <property type="entry name" value="INTEGRAL MEMBRANE PROTEIN (AFU_ORTHOLOGUE AFUA_8G05510)"/>
    <property type="match status" value="1"/>
</dbReference>
<comment type="caution">
    <text evidence="9">The sequence shown here is derived from an EMBL/GenBank/DDBJ whole genome shotgun (WGS) entry which is preliminary data.</text>
</comment>
<sequence length="553" mass="58852">MEDVTYYSSSNVSGILIAPHIVFSVVATILVGLRLYTYRVVTKTPWTVDETICVVALVANHIMLICEGAAVPYGLGTDMATIATMPQGVAGFLKCILAIEISYGTACPLSKIAVLAMYYRIFSASRIIRWCVWAISSMLVGWGIAVVAVSIFSCDPVAGFWNPAIARSCIDSSKFYIGITVPNIIFDVLTVALPIHEVWRLQMGREKKLAISGVFLLGGSVVLASVARLILFCIYRPGAGASGNNISQTVIIPHAASAIETCLAIIGACLPPCAPLFRRFWGGVATAVSGERGSAKTADKSSKNFNTLITIGKMSNRGGPKDKWSEDYDLDGSFERLEDGSSLQGSTDDLYGERGDTRTNNRVSEYGDGIHVQRDVQVHRGGKSTPADVQPESLARARVCFPSGLVSLIIAQRPLSLCFCRLSSLYSGDATANLAAVIRLDPGPRIPHLRLGDAVHTEVPAPATARLVAWDTQGARRVPHHSPRSSPNAHNHPPWIHDRRIAISSAIAPALASAQALPSGPGPGVARPDALVVLGAYPAALSRSASSSPSSLQ</sequence>
<keyword evidence="2 7" id="KW-0812">Transmembrane</keyword>
<dbReference type="Pfam" id="PF20684">
    <property type="entry name" value="Fung_rhodopsin"/>
    <property type="match status" value="1"/>
</dbReference>
<evidence type="ECO:0000313" key="9">
    <source>
        <dbReference type="EMBL" id="KAF4471471.1"/>
    </source>
</evidence>
<protein>
    <submittedName>
        <fullName evidence="9">Integral membrane</fullName>
    </submittedName>
</protein>
<evidence type="ECO:0000256" key="1">
    <source>
        <dbReference type="ARBA" id="ARBA00004141"/>
    </source>
</evidence>
<feature type="region of interest" description="Disordered" evidence="6">
    <location>
        <begin position="335"/>
        <end position="364"/>
    </location>
</feature>
<evidence type="ECO:0000259" key="8">
    <source>
        <dbReference type="Pfam" id="PF20684"/>
    </source>
</evidence>
<feature type="transmembrane region" description="Helical" evidence="7">
    <location>
        <begin position="209"/>
        <end position="231"/>
    </location>
</feature>
<feature type="region of interest" description="Disordered" evidence="6">
    <location>
        <begin position="474"/>
        <end position="495"/>
    </location>
</feature>
<keyword evidence="10" id="KW-1185">Reference proteome</keyword>
<accession>A0A8H4LMJ8</accession>
<keyword evidence="4 7" id="KW-0472">Membrane</keyword>
<evidence type="ECO:0000256" key="7">
    <source>
        <dbReference type="SAM" id="Phobius"/>
    </source>
</evidence>